<organism evidence="2 3">
    <name type="scientific">Ginsengibacter hankyongi</name>
    <dbReference type="NCBI Taxonomy" id="2607284"/>
    <lineage>
        <taxon>Bacteria</taxon>
        <taxon>Pseudomonadati</taxon>
        <taxon>Bacteroidota</taxon>
        <taxon>Chitinophagia</taxon>
        <taxon>Chitinophagales</taxon>
        <taxon>Chitinophagaceae</taxon>
        <taxon>Ginsengibacter</taxon>
    </lineage>
</organism>
<accession>A0A5J5IJX3</accession>
<dbReference type="InterPro" id="IPR012334">
    <property type="entry name" value="Pectin_lyas_fold"/>
</dbReference>
<proteinExistence type="predicted"/>
<evidence type="ECO:0000313" key="2">
    <source>
        <dbReference type="EMBL" id="KAA9038685.1"/>
    </source>
</evidence>
<dbReference type="EMBL" id="VYQF01000003">
    <property type="protein sequence ID" value="KAA9038685.1"/>
    <property type="molecule type" value="Genomic_DNA"/>
</dbReference>
<feature type="domain" description="Right handed beta helix" evidence="1">
    <location>
        <begin position="145"/>
        <end position="300"/>
    </location>
</feature>
<dbReference type="InterPro" id="IPR006626">
    <property type="entry name" value="PbH1"/>
</dbReference>
<sequence length="325" mass="35148">MGSTKIKFIIILSGILFSLLKYSEGNAQSRIKPEIWVNDIGANGTDTLNDTWAFQKAIDSMAGLGGGIVKVRSGNYYIDVDSSIKMKSNVELNMFDTSRKLIAIPTYSGKYRVILIQKADDVTIIGGKIIGEREKHSGPECAHKCEQGYGITIAGSRNVKVTDSFITECWGDGIVLYGASGVDCKNITLLRVTCSNNRRQGLSILNGDGIIVDSCAFLNTHGTAPQDGIDIEPDAGTTQNVIIKNCLISNNAGNGVEMNAKPTTSAIIKNITVQNNIIQYSKYAGYIQHSSNIKFNLNTFQNIKYASDLHASDCGSCTLAPNTEK</sequence>
<dbReference type="RefSeq" id="WP_150415406.1">
    <property type="nucleotide sequence ID" value="NZ_VYQF01000003.1"/>
</dbReference>
<keyword evidence="3" id="KW-1185">Reference proteome</keyword>
<dbReference type="Gene3D" id="2.160.20.10">
    <property type="entry name" value="Single-stranded right-handed beta-helix, Pectin lyase-like"/>
    <property type="match status" value="1"/>
</dbReference>
<dbReference type="InterPro" id="IPR039448">
    <property type="entry name" value="Beta_helix"/>
</dbReference>
<comment type="caution">
    <text evidence="2">The sequence shown here is derived from an EMBL/GenBank/DDBJ whole genome shotgun (WGS) entry which is preliminary data.</text>
</comment>
<dbReference type="InterPro" id="IPR011050">
    <property type="entry name" value="Pectin_lyase_fold/virulence"/>
</dbReference>
<evidence type="ECO:0000259" key="1">
    <source>
        <dbReference type="Pfam" id="PF13229"/>
    </source>
</evidence>
<name>A0A5J5IJX3_9BACT</name>
<dbReference type="Proteomes" id="UP000326903">
    <property type="component" value="Unassembled WGS sequence"/>
</dbReference>
<dbReference type="SUPFAM" id="SSF51126">
    <property type="entry name" value="Pectin lyase-like"/>
    <property type="match status" value="1"/>
</dbReference>
<reference evidence="2 3" key="1">
    <citation type="submission" date="2019-09" db="EMBL/GenBank/DDBJ databases">
        <title>Draft genome sequence of Ginsengibacter sp. BR5-29.</title>
        <authorList>
            <person name="Im W.-T."/>
        </authorList>
    </citation>
    <scope>NUCLEOTIDE SEQUENCE [LARGE SCALE GENOMIC DNA]</scope>
    <source>
        <strain evidence="2 3">BR5-29</strain>
    </source>
</reference>
<gene>
    <name evidence="2" type="ORF">FW778_14150</name>
</gene>
<dbReference type="SMART" id="SM00710">
    <property type="entry name" value="PbH1"/>
    <property type="match status" value="6"/>
</dbReference>
<evidence type="ECO:0000313" key="3">
    <source>
        <dbReference type="Proteomes" id="UP000326903"/>
    </source>
</evidence>
<dbReference type="AlphaFoldDB" id="A0A5J5IJX3"/>
<dbReference type="Pfam" id="PF13229">
    <property type="entry name" value="Beta_helix"/>
    <property type="match status" value="1"/>
</dbReference>
<protein>
    <submittedName>
        <fullName evidence="2">Right-handed parallel beta-helix repeat-containing protein</fullName>
    </submittedName>
</protein>